<comment type="caution">
    <text evidence="1">The sequence shown here is derived from an EMBL/GenBank/DDBJ whole genome shotgun (WGS) entry which is preliminary data.</text>
</comment>
<evidence type="ECO:0000313" key="1">
    <source>
        <dbReference type="EMBL" id="MCD7458387.1"/>
    </source>
</evidence>
<organism evidence="1 2">
    <name type="scientific">Datura stramonium</name>
    <name type="common">Jimsonweed</name>
    <name type="synonym">Common thornapple</name>
    <dbReference type="NCBI Taxonomy" id="4076"/>
    <lineage>
        <taxon>Eukaryota</taxon>
        <taxon>Viridiplantae</taxon>
        <taxon>Streptophyta</taxon>
        <taxon>Embryophyta</taxon>
        <taxon>Tracheophyta</taxon>
        <taxon>Spermatophyta</taxon>
        <taxon>Magnoliopsida</taxon>
        <taxon>eudicotyledons</taxon>
        <taxon>Gunneridae</taxon>
        <taxon>Pentapetalae</taxon>
        <taxon>asterids</taxon>
        <taxon>lamiids</taxon>
        <taxon>Solanales</taxon>
        <taxon>Solanaceae</taxon>
        <taxon>Solanoideae</taxon>
        <taxon>Datureae</taxon>
        <taxon>Datura</taxon>
    </lineage>
</organism>
<protein>
    <submittedName>
        <fullName evidence="1">Uncharacterized protein</fullName>
    </submittedName>
</protein>
<dbReference type="EMBL" id="JACEIK010000517">
    <property type="protein sequence ID" value="MCD7458387.1"/>
    <property type="molecule type" value="Genomic_DNA"/>
</dbReference>
<accession>A0ABS8SI06</accession>
<name>A0ABS8SI06_DATST</name>
<gene>
    <name evidence="1" type="ORF">HAX54_038051</name>
</gene>
<proteinExistence type="predicted"/>
<feature type="non-terminal residue" evidence="1">
    <location>
        <position position="1"/>
    </location>
</feature>
<evidence type="ECO:0000313" key="2">
    <source>
        <dbReference type="Proteomes" id="UP000823775"/>
    </source>
</evidence>
<sequence>VKDSESEKNKVKKDGGKITEKARAVIEAKFVGGGGDGKEKEVAKMEGAGGMWRIVIVYEKVTMEEAGRRSERSR</sequence>
<keyword evidence="2" id="KW-1185">Reference proteome</keyword>
<reference evidence="1 2" key="1">
    <citation type="journal article" date="2021" name="BMC Genomics">
        <title>Datura genome reveals duplications of psychoactive alkaloid biosynthetic genes and high mutation rate following tissue culture.</title>
        <authorList>
            <person name="Rajewski A."/>
            <person name="Carter-House D."/>
            <person name="Stajich J."/>
            <person name="Litt A."/>
        </authorList>
    </citation>
    <scope>NUCLEOTIDE SEQUENCE [LARGE SCALE GENOMIC DNA]</scope>
    <source>
        <strain evidence="1">AR-01</strain>
    </source>
</reference>
<dbReference type="Proteomes" id="UP000823775">
    <property type="component" value="Unassembled WGS sequence"/>
</dbReference>